<gene>
    <name evidence="2" type="ORF">GCM10007906_09400</name>
</gene>
<dbReference type="Proteomes" id="UP001156669">
    <property type="component" value="Unassembled WGS sequence"/>
</dbReference>
<name>A0ABQ5XYS2_9VIBR</name>
<dbReference type="SUPFAM" id="SSF49452">
    <property type="entry name" value="Starch-binding domain-like"/>
    <property type="match status" value="1"/>
</dbReference>
<accession>A0ABQ5XYS2</accession>
<dbReference type="PANTHER" id="PTHR30451">
    <property type="entry name" value="OUTER MEMBRANE USHER PROTEIN"/>
    <property type="match status" value="1"/>
</dbReference>
<evidence type="ECO:0008006" key="4">
    <source>
        <dbReference type="Google" id="ProtNLM"/>
    </source>
</evidence>
<protein>
    <recommendedName>
        <fullName evidence="4">Pilus assembly protein PapC</fullName>
    </recommendedName>
</protein>
<evidence type="ECO:0000313" key="2">
    <source>
        <dbReference type="EMBL" id="GLR03353.1"/>
    </source>
</evidence>
<feature type="signal peptide" evidence="1">
    <location>
        <begin position="1"/>
        <end position="19"/>
    </location>
</feature>
<organism evidence="2 3">
    <name type="scientific">Vibrio hyugaensis</name>
    <dbReference type="NCBI Taxonomy" id="1534743"/>
    <lineage>
        <taxon>Bacteria</taxon>
        <taxon>Pseudomonadati</taxon>
        <taxon>Pseudomonadota</taxon>
        <taxon>Gammaproteobacteria</taxon>
        <taxon>Vibrionales</taxon>
        <taxon>Vibrionaceae</taxon>
        <taxon>Vibrio</taxon>
    </lineage>
</organism>
<dbReference type="PANTHER" id="PTHR30451:SF5">
    <property type="entry name" value="SLR0019 PROTEIN"/>
    <property type="match status" value="1"/>
</dbReference>
<evidence type="ECO:0000313" key="3">
    <source>
        <dbReference type="Proteomes" id="UP001156669"/>
    </source>
</evidence>
<proteinExistence type="predicted"/>
<dbReference type="Gene3D" id="2.60.40.3110">
    <property type="match status" value="1"/>
</dbReference>
<reference evidence="3" key="1">
    <citation type="journal article" date="2019" name="Int. J. Syst. Evol. Microbiol.">
        <title>The Global Catalogue of Microorganisms (GCM) 10K type strain sequencing project: providing services to taxonomists for standard genome sequencing and annotation.</title>
        <authorList>
            <consortium name="The Broad Institute Genomics Platform"/>
            <consortium name="The Broad Institute Genome Sequencing Center for Infectious Disease"/>
            <person name="Wu L."/>
            <person name="Ma J."/>
        </authorList>
    </citation>
    <scope>NUCLEOTIDE SEQUENCE [LARGE SCALE GENOMIC DNA]</scope>
    <source>
        <strain evidence="3">NBRC 110633</strain>
    </source>
</reference>
<dbReference type="RefSeq" id="WP_045403878.1">
    <property type="nucleotide sequence ID" value="NZ_BBLD01000065.1"/>
</dbReference>
<sequence>MRRFLYAMVLFLSSPAIIAQEFPFPFPLFWSEQEIGEITTLSDGTSISAVNTIEFAELSKEFASEETREAILNTRKPYLTIDELKTLGIELAFDQTQLIVIVDVAESASRQLNIAFGEEYEPAQYSESAFWFWQNNFNASATYDYNDGQDIDNLGTWLGEWISYGNIGGYHGANFEYSFFLSGNDSESTELYRGEVRLFFDRPESPWRVTLGDVTPQSPGHLPSLPIGGVAFERLYQDLQPTRNIQNGGTQPLVLNESANIEIYINDIFLTEFRLPPGRYNLDDLPLSSGTNDIRIEVDYQSGKKDTIVYSQFFNSRLLRADISDFGFYAGLLSTIENNKFDYDSDDYIASGFYEYGINDYLTVGLNGIGHPDGQQIGFITTLGTSLGNLGIRASAVNNKPNEQIGTITSLDYSHQIWGADNYSTPNLRLGFEFQQDYFSIPWEDSESSTGYRLFGNYVINIFTDLDLSLSGEYDDFEEQEVTWLTSGELIWRYYDWNVSLGVEQESNPNENIDETRFLASVEWDWSSNDGVYSANVSYSNEPDTYRGQLQRNSDDYVGSYGYGVTVEGNNESTTGRLEGNYVGNRFLVDTEYDYTHFDDSSSNQSIALRANTGLTLADGHIALSRPLTGPVAIVNIHDSLESDVEINAFAQDPPEAISTPRISNAVGLSTGHIQSSTFVTAPNAPPGYNIGDYQRTIVPGSATGHLIQIGSAASKTVIGSIISSASGKPIELATGTLTGNDEYYQIFTNKSGRFVVEGIAPGKYLLKINSLGGSGISISIPDVKDNLIYLPSVTYEEG</sequence>
<keyword evidence="1" id="KW-0732">Signal</keyword>
<evidence type="ECO:0000256" key="1">
    <source>
        <dbReference type="SAM" id="SignalP"/>
    </source>
</evidence>
<dbReference type="Pfam" id="PF00577">
    <property type="entry name" value="Usher"/>
    <property type="match status" value="1"/>
</dbReference>
<dbReference type="EMBL" id="BSOE01000014">
    <property type="protein sequence ID" value="GLR03353.1"/>
    <property type="molecule type" value="Genomic_DNA"/>
</dbReference>
<feature type="chain" id="PRO_5045401149" description="Pilus assembly protein PapC" evidence="1">
    <location>
        <begin position="20"/>
        <end position="799"/>
    </location>
</feature>
<dbReference type="InterPro" id="IPR000015">
    <property type="entry name" value="Fimb_usher"/>
</dbReference>
<comment type="caution">
    <text evidence="2">The sequence shown here is derived from an EMBL/GenBank/DDBJ whole genome shotgun (WGS) entry which is preliminary data.</text>
</comment>
<dbReference type="InterPro" id="IPR013784">
    <property type="entry name" value="Carb-bd-like_fold"/>
</dbReference>
<keyword evidence="3" id="KW-1185">Reference proteome</keyword>